<dbReference type="InterPro" id="IPR022033">
    <property type="entry name" value="Rav1p_C"/>
</dbReference>
<dbReference type="InterPro" id="IPR036322">
    <property type="entry name" value="WD40_repeat_dom_sf"/>
</dbReference>
<dbReference type="Gene3D" id="2.130.10.10">
    <property type="entry name" value="YVTN repeat-like/Quinoprotein amine dehydrogenase"/>
    <property type="match status" value="2"/>
</dbReference>
<dbReference type="InterPro" id="IPR052208">
    <property type="entry name" value="DmX-like/RAVE_component"/>
</dbReference>
<reference evidence="4" key="1">
    <citation type="journal article" date="2017" name="Nat. Microbiol.">
        <title>Global analysis of biosynthetic gene clusters reveals vast potential of secondary metabolite production in Penicillium species.</title>
        <authorList>
            <person name="Nielsen J.C."/>
            <person name="Grijseels S."/>
            <person name="Prigent S."/>
            <person name="Ji B."/>
            <person name="Dainat J."/>
            <person name="Nielsen K.F."/>
            <person name="Frisvad J.C."/>
            <person name="Workman M."/>
            <person name="Nielsen J."/>
        </authorList>
    </citation>
    <scope>NUCLEOTIDE SEQUENCE [LARGE SCALE GENOMIC DNA]</scope>
    <source>
        <strain evidence="4">IBT 24891</strain>
    </source>
</reference>
<dbReference type="STRING" id="303698.A0A1V6SP56"/>
<feature type="domain" description="RAVE complex protein Rav1 C-terminal" evidence="2">
    <location>
        <begin position="605"/>
        <end position="1248"/>
    </location>
</feature>
<feature type="region of interest" description="Disordered" evidence="1">
    <location>
        <begin position="1290"/>
        <end position="1343"/>
    </location>
</feature>
<evidence type="ECO:0000256" key="1">
    <source>
        <dbReference type="SAM" id="MobiDB-lite"/>
    </source>
</evidence>
<dbReference type="Proteomes" id="UP000191285">
    <property type="component" value="Unassembled WGS sequence"/>
</dbReference>
<keyword evidence="4" id="KW-1185">Reference proteome</keyword>
<evidence type="ECO:0000313" key="4">
    <source>
        <dbReference type="Proteomes" id="UP000191285"/>
    </source>
</evidence>
<dbReference type="OrthoDB" id="342131at2759"/>
<accession>A0A1V6SP56</accession>
<feature type="compositionally biased region" description="Polar residues" evidence="1">
    <location>
        <begin position="1334"/>
        <end position="1343"/>
    </location>
</feature>
<dbReference type="GO" id="GO:0043291">
    <property type="term" value="C:RAVE complex"/>
    <property type="evidence" value="ECO:0007669"/>
    <property type="project" value="TreeGrafter"/>
</dbReference>
<organism evidence="3 4">
    <name type="scientific">Penicillium steckii</name>
    <dbReference type="NCBI Taxonomy" id="303698"/>
    <lineage>
        <taxon>Eukaryota</taxon>
        <taxon>Fungi</taxon>
        <taxon>Dikarya</taxon>
        <taxon>Ascomycota</taxon>
        <taxon>Pezizomycotina</taxon>
        <taxon>Eurotiomycetes</taxon>
        <taxon>Eurotiomycetidae</taxon>
        <taxon>Eurotiales</taxon>
        <taxon>Aspergillaceae</taxon>
        <taxon>Penicillium</taxon>
    </lineage>
</organism>
<proteinExistence type="predicted"/>
<dbReference type="SMART" id="SM00320">
    <property type="entry name" value="WD40"/>
    <property type="match status" value="4"/>
</dbReference>
<dbReference type="Pfam" id="PF12234">
    <property type="entry name" value="Rav1p_C"/>
    <property type="match status" value="1"/>
</dbReference>
<dbReference type="PANTHER" id="PTHR13950">
    <property type="entry name" value="RABCONNECTIN-RELATED"/>
    <property type="match status" value="1"/>
</dbReference>
<gene>
    <name evidence="3" type="ORF">PENSTE_c028G01411</name>
</gene>
<name>A0A1V6SP56_9EURO</name>
<sequence length="1343" mass="151796">MRAVLPGKPPANLQSFSTALWDGLRVIAYISGHALVILSGPETLLQTIYVDDTDTLQAVAFDEASGNIAVCGGPDVFVYQPYGIPGETLKWSLISTFRADDDDEPIYTLSWGSENELLLGNSRLALWFLNDTPRLAWKKKLASPVRFAQFSPDAGLVVTVGLYDRLAKVWKRLAFGDEVRFEVSYLPHPNVITGVHWRLPHHRGQSMDNVLYTLCADNKIRVWAVIDHNALSPLGFWADIDMNLSVQPRDASNLDQGPQRRYGFILDSRDFCAVTERAVERNTGNTENHALEHLIEVAKNSPEICVVIDGQGHMSAWALEDVGSKVKSTMSVFNILHVEGLEFGFLPNLTPEEDYAQIRVFQCNPADDKLSIVLHHFDGRIEWYDSQVDILFDPAPRKKRIVPKSSWSGHTAPVKKIVRNAIGDTLISRTDENTAMIWKQRRRDNGSMIVHKSTLFSEDHIHRTCLIENGHFLVNLHHNAVSLWDFSTYHAKKVASVPFTLPSKPLCVLPLPTPDSSTDRAYVATVAADSHGIVWEIQWGGHRDRESRDDGSPTCQMRKFCTFDMGLTEDLAYIQPVDPAGLKAEYSGFFDAFSPDIALSYTQRGVVQTWTAKVDREKTKVEWLLKSTVETGIENPSLASGSSIRKTALVDQDRTQLTIWDTNNAQLEFEEHFAQHDIIRDLDWTSTPDRQSILAVGFPHKVVLLSQLRYDYLDSRPSWTQIREIWIRDLTPHPIGDSCWLTNGNLVIGAGNQLFVYDKEFEGADRLISELRIPSKGLPVVDLYDVVGRLNGPLPIFHPQFLAQCILSGKTGLVHSILMNLHRALKFYTEGDDLDGFLEMPLEAFYNENNPIEQVISKEMRSSYVDATVEEEMSSVVDENIAAILNENLSRIALPRLSSHEQFRLLDTIECVATVEKHRRSMDDNAARYLLFFRQHMLRKSQGIANKDRVSWREIVWAFHSGSQDILADLVSRQFNGKMTWKAARESGIFMWLSDLTALKGQLEAVARNEYTKTEEKNPVDCTLYYLALGKKNILQGLWRIAHWHREQRPTARLLANDFKEARWKTSALKNAYALLGKRRFEYAASFFLLADHLRDAANVVANQMGDLQLAIAITRAYEGDDGPVLRELLEEKVLPQAAEEGNRWMASWAFWMLGRRDNAVRALISPVETLFGPSQISPGSPGRGTLQSKSYLSNDPALVILYHQLRAKTLQTLKGASQVRPREEWEFVLRNARLYVRMGCDLLALDLVRHWEFLCTPPPSKSQPSQQTDENGVDYRKLLRRRSSLVVADMPVRPANTDGSADNKKDSSAIDDSQQKAVQKPKPPPTMFHEPDSNSLLDSFGF</sequence>
<protein>
    <recommendedName>
        <fullName evidence="2">RAVE complex protein Rav1 C-terminal domain-containing protein</fullName>
    </recommendedName>
</protein>
<dbReference type="InterPro" id="IPR015943">
    <property type="entry name" value="WD40/YVTN_repeat-like_dom_sf"/>
</dbReference>
<dbReference type="InterPro" id="IPR001680">
    <property type="entry name" value="WD40_rpt"/>
</dbReference>
<dbReference type="GO" id="GO:0007035">
    <property type="term" value="P:vacuolar acidification"/>
    <property type="evidence" value="ECO:0007669"/>
    <property type="project" value="TreeGrafter"/>
</dbReference>
<evidence type="ECO:0000259" key="2">
    <source>
        <dbReference type="Pfam" id="PF12234"/>
    </source>
</evidence>
<dbReference type="SUPFAM" id="SSF50978">
    <property type="entry name" value="WD40 repeat-like"/>
    <property type="match status" value="2"/>
</dbReference>
<evidence type="ECO:0000313" key="3">
    <source>
        <dbReference type="EMBL" id="OQE15439.1"/>
    </source>
</evidence>
<comment type="caution">
    <text evidence="3">The sequence shown here is derived from an EMBL/GenBank/DDBJ whole genome shotgun (WGS) entry which is preliminary data.</text>
</comment>
<dbReference type="EMBL" id="MLKD01000028">
    <property type="protein sequence ID" value="OQE15439.1"/>
    <property type="molecule type" value="Genomic_DNA"/>
</dbReference>
<dbReference type="PANTHER" id="PTHR13950:SF9">
    <property type="entry name" value="RABCONNECTIN-3A"/>
    <property type="match status" value="1"/>
</dbReference>